<dbReference type="EMBL" id="RAPO01000004">
    <property type="protein sequence ID" value="RKD89230.1"/>
    <property type="molecule type" value="Genomic_DNA"/>
</dbReference>
<dbReference type="InterPro" id="IPR024607">
    <property type="entry name" value="Sulfatase_CS"/>
</dbReference>
<dbReference type="OrthoDB" id="3164at2157"/>
<dbReference type="PROSITE" id="PS00149">
    <property type="entry name" value="SULFATASE_2"/>
    <property type="match status" value="1"/>
</dbReference>
<dbReference type="Pfam" id="PF00884">
    <property type="entry name" value="Sulfatase"/>
    <property type="match status" value="1"/>
</dbReference>
<reference evidence="7 8" key="1">
    <citation type="submission" date="2018-09" db="EMBL/GenBank/DDBJ databases">
        <title>Genomic Encyclopedia of Archaeal and Bacterial Type Strains, Phase II (KMG-II): from individual species to whole genera.</title>
        <authorList>
            <person name="Goeker M."/>
        </authorList>
    </citation>
    <scope>NUCLEOTIDE SEQUENCE [LARGE SCALE GENOMIC DNA]</scope>
    <source>
        <strain evidence="7 8">DSM 13151</strain>
    </source>
</reference>
<dbReference type="GO" id="GO:0046872">
    <property type="term" value="F:metal ion binding"/>
    <property type="evidence" value="ECO:0007669"/>
    <property type="project" value="UniProtKB-KW"/>
</dbReference>
<protein>
    <submittedName>
        <fullName evidence="7">Arylsulfatase A-like enzyme</fullName>
    </submittedName>
</protein>
<proteinExistence type="inferred from homology"/>
<comment type="caution">
    <text evidence="7">The sequence shown here is derived from an EMBL/GenBank/DDBJ whole genome shotgun (WGS) entry which is preliminary data.</text>
</comment>
<feature type="region of interest" description="Disordered" evidence="5">
    <location>
        <begin position="343"/>
        <end position="363"/>
    </location>
</feature>
<dbReference type="InterPro" id="IPR017850">
    <property type="entry name" value="Alkaline_phosphatase_core_sf"/>
</dbReference>
<dbReference type="SUPFAM" id="SSF53649">
    <property type="entry name" value="Alkaline phosphatase-like"/>
    <property type="match status" value="1"/>
</dbReference>
<dbReference type="AlphaFoldDB" id="A0A419W1V4"/>
<evidence type="ECO:0000256" key="5">
    <source>
        <dbReference type="SAM" id="MobiDB-lite"/>
    </source>
</evidence>
<dbReference type="Proteomes" id="UP000283805">
    <property type="component" value="Unassembled WGS sequence"/>
</dbReference>
<keyword evidence="4" id="KW-0106">Calcium</keyword>
<evidence type="ECO:0000256" key="1">
    <source>
        <dbReference type="ARBA" id="ARBA00008779"/>
    </source>
</evidence>
<dbReference type="PANTHER" id="PTHR42693">
    <property type="entry name" value="ARYLSULFATASE FAMILY MEMBER"/>
    <property type="match status" value="1"/>
</dbReference>
<evidence type="ECO:0000313" key="7">
    <source>
        <dbReference type="EMBL" id="RKD89230.1"/>
    </source>
</evidence>
<gene>
    <name evidence="7" type="ORF">ATJ93_4059</name>
</gene>
<keyword evidence="2" id="KW-0479">Metal-binding</keyword>
<dbReference type="InterPro" id="IPR050738">
    <property type="entry name" value="Sulfatase"/>
</dbReference>
<dbReference type="CDD" id="cd16152">
    <property type="entry name" value="sulfatase_like"/>
    <property type="match status" value="1"/>
</dbReference>
<evidence type="ECO:0000256" key="2">
    <source>
        <dbReference type="ARBA" id="ARBA00022723"/>
    </source>
</evidence>
<dbReference type="InterPro" id="IPR000917">
    <property type="entry name" value="Sulfatase_N"/>
</dbReference>
<evidence type="ECO:0000256" key="3">
    <source>
        <dbReference type="ARBA" id="ARBA00022801"/>
    </source>
</evidence>
<evidence type="ECO:0000256" key="4">
    <source>
        <dbReference type="ARBA" id="ARBA00022837"/>
    </source>
</evidence>
<sequence>MAGVGPAVTSSRDHPNVVVVFTDQQRWDTAGCYGNPMDVTPTLDAMADRGTRLEQCVSSNPVCGPQRASLQTGQYPTECGIYRNLMSGEADSPIEDTTTLADAFNDAGYRTGYVGKWHIANTRLEPVPERLRGGYEDYWLAADALEHTSQAYEGTLYDGDCEPVEFEDRYRVDFLTDHAEEFIADESDSDDPFFLFLSYLEPHHQNDQDTYVAPDGYAEEFANPWVPPDLEGRPGDWFEELPDYYGCCRRIDENLERLLATLEREGIDDETIVLFTSDHGCHFRTRNREYKRSCHESSIRVPAVLQGPGFDDGGTVEDVVSLLDLPATLLDAADVEVPDSFQGESVSPLVAGNEDGASGAERERPADAFIQVSESAVERTLRTDRWTYSVYDPDADPIDDPASPADGYVERYLYDLRADPHQQVNLIGRPDYREVADELRERLQARIREYEGTDVEILEAEYPA</sequence>
<comment type="similarity">
    <text evidence="1">Belongs to the sulfatase family.</text>
</comment>
<evidence type="ECO:0000259" key="6">
    <source>
        <dbReference type="Pfam" id="PF00884"/>
    </source>
</evidence>
<evidence type="ECO:0000313" key="8">
    <source>
        <dbReference type="Proteomes" id="UP000283805"/>
    </source>
</evidence>
<dbReference type="Gene3D" id="3.40.720.10">
    <property type="entry name" value="Alkaline Phosphatase, subunit A"/>
    <property type="match status" value="1"/>
</dbReference>
<feature type="domain" description="Sulfatase N-terminal" evidence="6">
    <location>
        <begin position="15"/>
        <end position="335"/>
    </location>
</feature>
<accession>A0A419W1V4</accession>
<keyword evidence="3" id="KW-0378">Hydrolase</keyword>
<organism evidence="7 8">
    <name type="scientific">Halopiger aswanensis</name>
    <dbReference type="NCBI Taxonomy" id="148449"/>
    <lineage>
        <taxon>Archaea</taxon>
        <taxon>Methanobacteriati</taxon>
        <taxon>Methanobacteriota</taxon>
        <taxon>Stenosarchaea group</taxon>
        <taxon>Halobacteria</taxon>
        <taxon>Halobacteriales</taxon>
        <taxon>Natrialbaceae</taxon>
        <taxon>Halopiger</taxon>
    </lineage>
</organism>
<name>A0A419W1V4_9EURY</name>
<dbReference type="PANTHER" id="PTHR42693:SF53">
    <property type="entry name" value="ENDO-4-O-SULFATASE"/>
    <property type="match status" value="1"/>
</dbReference>
<keyword evidence="8" id="KW-1185">Reference proteome</keyword>
<dbReference type="GO" id="GO:0004065">
    <property type="term" value="F:arylsulfatase activity"/>
    <property type="evidence" value="ECO:0007669"/>
    <property type="project" value="TreeGrafter"/>
</dbReference>